<evidence type="ECO:0000313" key="2">
    <source>
        <dbReference type="Proteomes" id="UP000564644"/>
    </source>
</evidence>
<dbReference type="PANTHER" id="PTHR48100">
    <property type="entry name" value="BROAD-SPECIFICITY PHOSPHATASE YOR283W-RELATED"/>
    <property type="match status" value="1"/>
</dbReference>
<dbReference type="GO" id="GO:0016791">
    <property type="term" value="F:phosphatase activity"/>
    <property type="evidence" value="ECO:0007669"/>
    <property type="project" value="TreeGrafter"/>
</dbReference>
<organism evidence="1 2">
    <name type="scientific">Cohnella zeiphila</name>
    <dbReference type="NCBI Taxonomy" id="2761120"/>
    <lineage>
        <taxon>Bacteria</taxon>
        <taxon>Bacillati</taxon>
        <taxon>Bacillota</taxon>
        <taxon>Bacilli</taxon>
        <taxon>Bacillales</taxon>
        <taxon>Paenibacillaceae</taxon>
        <taxon>Cohnella</taxon>
    </lineage>
</organism>
<dbReference type="InterPro" id="IPR050275">
    <property type="entry name" value="PGM_Phosphatase"/>
</dbReference>
<proteinExistence type="predicted"/>
<protein>
    <submittedName>
        <fullName evidence="1">Histidine phosphatase family protein</fullName>
    </submittedName>
</protein>
<evidence type="ECO:0000313" key="1">
    <source>
        <dbReference type="EMBL" id="MBB6733608.1"/>
    </source>
</evidence>
<dbReference type="GO" id="GO:0005737">
    <property type="term" value="C:cytoplasm"/>
    <property type="evidence" value="ECO:0007669"/>
    <property type="project" value="TreeGrafter"/>
</dbReference>
<comment type="caution">
    <text evidence="1">The sequence shown here is derived from an EMBL/GenBank/DDBJ whole genome shotgun (WGS) entry which is preliminary data.</text>
</comment>
<dbReference type="InterPro" id="IPR029033">
    <property type="entry name" value="His_PPase_superfam"/>
</dbReference>
<dbReference type="EMBL" id="JACJVO010000028">
    <property type="protein sequence ID" value="MBB6733608.1"/>
    <property type="molecule type" value="Genomic_DNA"/>
</dbReference>
<dbReference type="Pfam" id="PF00300">
    <property type="entry name" value="His_Phos_1"/>
    <property type="match status" value="1"/>
</dbReference>
<dbReference type="PANTHER" id="PTHR48100:SF59">
    <property type="entry name" value="ADENOSYLCOBALAMIN_ALPHA-RIBAZOLE PHOSPHATASE"/>
    <property type="match status" value="1"/>
</dbReference>
<sequence length="197" mass="22451">MNTVIYMVRHAESPYSEGTERTRGLTAQGKLKVEKVTEILKKEGIDAVVSSPYARAVMTVQGLADHLNVEVELFEDLRERHFSGDDYKISDDRFMDVIRELFQDPESALPGGESNKACQRRALDALKPILEKYAGKRVAIGTHGNVMTLMMNHFDPGYGFEFLDRTTKPDLYKMEFEDSVLVRVARLWEEKAYEPGQ</sequence>
<dbReference type="Proteomes" id="UP000564644">
    <property type="component" value="Unassembled WGS sequence"/>
</dbReference>
<reference evidence="1 2" key="1">
    <citation type="submission" date="2020-08" db="EMBL/GenBank/DDBJ databases">
        <title>Cohnella phylogeny.</title>
        <authorList>
            <person name="Dunlap C."/>
        </authorList>
    </citation>
    <scope>NUCLEOTIDE SEQUENCE [LARGE SCALE GENOMIC DNA]</scope>
    <source>
        <strain evidence="1 2">CBP 2801</strain>
    </source>
</reference>
<keyword evidence="2" id="KW-1185">Reference proteome</keyword>
<gene>
    <name evidence="1" type="ORF">H7C18_22030</name>
</gene>
<name>A0A7X0STH8_9BACL</name>
<dbReference type="Gene3D" id="3.40.50.1240">
    <property type="entry name" value="Phosphoglycerate mutase-like"/>
    <property type="match status" value="1"/>
</dbReference>
<dbReference type="RefSeq" id="WP_185131269.1">
    <property type="nucleotide sequence ID" value="NZ_JACJVO010000028.1"/>
</dbReference>
<dbReference type="SMART" id="SM00855">
    <property type="entry name" value="PGAM"/>
    <property type="match status" value="1"/>
</dbReference>
<dbReference type="InterPro" id="IPR013078">
    <property type="entry name" value="His_Pase_superF_clade-1"/>
</dbReference>
<accession>A0A7X0STH8</accession>
<dbReference type="CDD" id="cd07067">
    <property type="entry name" value="HP_PGM_like"/>
    <property type="match status" value="1"/>
</dbReference>
<dbReference type="SUPFAM" id="SSF53254">
    <property type="entry name" value="Phosphoglycerate mutase-like"/>
    <property type="match status" value="1"/>
</dbReference>
<dbReference type="AlphaFoldDB" id="A0A7X0STH8"/>